<keyword evidence="3" id="KW-1185">Reference proteome</keyword>
<evidence type="ECO:0000256" key="1">
    <source>
        <dbReference type="SAM" id="MobiDB-lite"/>
    </source>
</evidence>
<proteinExistence type="predicted"/>
<sequence>MASTSSSMPTVGELDLEALSAYEDALDESETELKRLVEVAAERITRERPRPPAIVLPPVLRTPSSSKHKRSSSSEHSSIEKVNPSEVAAPHRVERIDLVEEARKAAAINRNRLMIGG</sequence>
<dbReference type="WBParaSite" id="NBR_0001227101-mRNA-1">
    <property type="protein sequence ID" value="NBR_0001227101-mRNA-1"/>
    <property type="gene ID" value="NBR_0001227101"/>
</dbReference>
<protein>
    <submittedName>
        <fullName evidence="2 4">Uncharacterized protein</fullName>
    </submittedName>
</protein>
<reference evidence="2 3" key="2">
    <citation type="submission" date="2018-11" db="EMBL/GenBank/DDBJ databases">
        <authorList>
            <consortium name="Pathogen Informatics"/>
        </authorList>
    </citation>
    <scope>NUCLEOTIDE SEQUENCE [LARGE SCALE GENOMIC DNA]</scope>
</reference>
<feature type="region of interest" description="Disordered" evidence="1">
    <location>
        <begin position="46"/>
        <end position="93"/>
    </location>
</feature>
<evidence type="ECO:0000313" key="2">
    <source>
        <dbReference type="EMBL" id="VDL75861.1"/>
    </source>
</evidence>
<dbReference type="EMBL" id="UYSL01020707">
    <property type="protein sequence ID" value="VDL75861.1"/>
    <property type="molecule type" value="Genomic_DNA"/>
</dbReference>
<gene>
    <name evidence="2" type="ORF">NBR_LOCUS12272</name>
</gene>
<dbReference type="AlphaFoldDB" id="A0A0N4Y7W1"/>
<organism evidence="4">
    <name type="scientific">Nippostrongylus brasiliensis</name>
    <name type="common">Rat hookworm</name>
    <dbReference type="NCBI Taxonomy" id="27835"/>
    <lineage>
        <taxon>Eukaryota</taxon>
        <taxon>Metazoa</taxon>
        <taxon>Ecdysozoa</taxon>
        <taxon>Nematoda</taxon>
        <taxon>Chromadorea</taxon>
        <taxon>Rhabditida</taxon>
        <taxon>Rhabditina</taxon>
        <taxon>Rhabditomorpha</taxon>
        <taxon>Strongyloidea</taxon>
        <taxon>Heligmosomidae</taxon>
        <taxon>Nippostrongylus</taxon>
    </lineage>
</organism>
<evidence type="ECO:0000313" key="3">
    <source>
        <dbReference type="Proteomes" id="UP000271162"/>
    </source>
</evidence>
<accession>A0A0N4Y7W1</accession>
<reference evidence="4" key="1">
    <citation type="submission" date="2017-02" db="UniProtKB">
        <authorList>
            <consortium name="WormBaseParasite"/>
        </authorList>
    </citation>
    <scope>IDENTIFICATION</scope>
</reference>
<name>A0A0N4Y7W1_NIPBR</name>
<evidence type="ECO:0000313" key="4">
    <source>
        <dbReference type="WBParaSite" id="NBR_0001227101-mRNA-1"/>
    </source>
</evidence>
<dbReference type="Proteomes" id="UP000271162">
    <property type="component" value="Unassembled WGS sequence"/>
</dbReference>